<dbReference type="GO" id="GO:0004565">
    <property type="term" value="F:beta-galactosidase activity"/>
    <property type="evidence" value="ECO:0007669"/>
    <property type="project" value="UniProtKB-EC"/>
</dbReference>
<reference evidence="5" key="2">
    <citation type="submission" date="2021-04" db="EMBL/GenBank/DDBJ databases">
        <authorList>
            <person name="Gilroy R."/>
        </authorList>
    </citation>
    <scope>NUCLEOTIDE SEQUENCE</scope>
    <source>
        <strain evidence="5">CHK179-7159</strain>
    </source>
</reference>
<evidence type="ECO:0000256" key="1">
    <source>
        <dbReference type="ARBA" id="ARBA00022801"/>
    </source>
</evidence>
<dbReference type="GO" id="GO:0005975">
    <property type="term" value="P:carbohydrate metabolic process"/>
    <property type="evidence" value="ECO:0007669"/>
    <property type="project" value="InterPro"/>
</dbReference>
<evidence type="ECO:0000313" key="5">
    <source>
        <dbReference type="EMBL" id="HJA93419.1"/>
    </source>
</evidence>
<dbReference type="InterPro" id="IPR029062">
    <property type="entry name" value="Class_I_gatase-like"/>
</dbReference>
<feature type="compositionally biased region" description="Basic and acidic residues" evidence="3">
    <location>
        <begin position="237"/>
        <end position="247"/>
    </location>
</feature>
<sequence length="698" mass="78579">MESVQICSKDGSPGLYIDGEKTVPILYGLSDIPASNSNTAQAQRNIRLFAQQGISLVTADTGLHLGWHKTEPFEVEPLREEIAGVLDANPEAGVLLRLHLNPPYWWLRDYPEETVSYEGIPGIDDGESVRLIRCDAQRHLRVSLASRKWKKEAGEILAEFCRQVRNTQEGRHVAGIQVACGIYGEWHQWGCDCSKPMQERFREMLREKYGTDEALRKAWGQPEVTIDRAPFRPSTKRPGEDGCFRDPVKGRDTMDAQSCIQLVPAEDILYFCRIVKENWDRPILTGAFYGYFLGTGGDNMVIGGHLQVDLLYRNRELVDFLCGPFPYMENRDAHGVPMSRGLLESTRLRGMLWLTEMDQHPVGTEEYVGGDPAKRDETVAQLRRNILLPVLAGMGCWYYDHRIIPSLIRQDSRNSSAGSIFRKKGWWDQPDLLREIGKLQRLAERYALRPYRPAADVLIVYDTESYFARSKVNEEEYALHEAVGRTGAAYDCVYLKELEIAEMGRYRCVIFPNAFLLTPQQREKIRRRVEGKQVIWLYAPGFSDGKTLEEGHIAAVTGMKVKRIGPESAYRTKGCLPACRVETELRYDPLFAIDDAEAEPVAYYEKSGACAAARKGDQWYFALPRITAPIAGEIFRLAGVHRYCDAGDPVLAGAGLVAVNTPSGGERVIALRNGKRVSCVLPPFTTAVFDAETGERVL</sequence>
<dbReference type="SUPFAM" id="SSF51445">
    <property type="entry name" value="(Trans)glycosidases"/>
    <property type="match status" value="1"/>
</dbReference>
<dbReference type="InterPro" id="IPR013529">
    <property type="entry name" value="Glyco_hydro_42_N"/>
</dbReference>
<dbReference type="GO" id="GO:0009341">
    <property type="term" value="C:beta-galactosidase complex"/>
    <property type="evidence" value="ECO:0007669"/>
    <property type="project" value="InterPro"/>
</dbReference>
<evidence type="ECO:0000259" key="4">
    <source>
        <dbReference type="Pfam" id="PF02449"/>
    </source>
</evidence>
<organism evidence="5 6">
    <name type="scientific">Candidatus Eisenbergiella merdipullorum</name>
    <dbReference type="NCBI Taxonomy" id="2838553"/>
    <lineage>
        <taxon>Bacteria</taxon>
        <taxon>Bacillati</taxon>
        <taxon>Bacillota</taxon>
        <taxon>Clostridia</taxon>
        <taxon>Lachnospirales</taxon>
        <taxon>Lachnospiraceae</taxon>
        <taxon>Eisenbergiella</taxon>
    </lineage>
</organism>
<dbReference type="Pfam" id="PF02449">
    <property type="entry name" value="Glyco_hydro_42"/>
    <property type="match status" value="1"/>
</dbReference>
<dbReference type="Gene3D" id="3.20.20.80">
    <property type="entry name" value="Glycosidases"/>
    <property type="match status" value="1"/>
</dbReference>
<feature type="region of interest" description="Disordered" evidence="3">
    <location>
        <begin position="228"/>
        <end position="247"/>
    </location>
</feature>
<keyword evidence="1 5" id="KW-0378">Hydrolase</keyword>
<evidence type="ECO:0000313" key="6">
    <source>
        <dbReference type="Proteomes" id="UP000886858"/>
    </source>
</evidence>
<keyword evidence="2 5" id="KW-0326">Glycosidase</keyword>
<accession>A0A9D2L0I2</accession>
<dbReference type="Gene3D" id="3.40.50.880">
    <property type="match status" value="1"/>
</dbReference>
<evidence type="ECO:0000256" key="3">
    <source>
        <dbReference type="SAM" id="MobiDB-lite"/>
    </source>
</evidence>
<gene>
    <name evidence="5" type="ORF">H9717_09965</name>
</gene>
<protein>
    <submittedName>
        <fullName evidence="5">Beta-galactosidase</fullName>
        <ecNumber evidence="5">3.2.1.23</ecNumber>
    </submittedName>
</protein>
<dbReference type="InterPro" id="IPR017853">
    <property type="entry name" value="GH"/>
</dbReference>
<dbReference type="AlphaFoldDB" id="A0A9D2L0I2"/>
<reference evidence="5" key="1">
    <citation type="journal article" date="2021" name="PeerJ">
        <title>Extensive microbial diversity within the chicken gut microbiome revealed by metagenomics and culture.</title>
        <authorList>
            <person name="Gilroy R."/>
            <person name="Ravi A."/>
            <person name="Getino M."/>
            <person name="Pursley I."/>
            <person name="Horton D.L."/>
            <person name="Alikhan N.F."/>
            <person name="Baker D."/>
            <person name="Gharbi K."/>
            <person name="Hall N."/>
            <person name="Watson M."/>
            <person name="Adriaenssens E.M."/>
            <person name="Foster-Nyarko E."/>
            <person name="Jarju S."/>
            <person name="Secka A."/>
            <person name="Antonio M."/>
            <person name="Oren A."/>
            <person name="Chaudhuri R.R."/>
            <person name="La Ragione R."/>
            <person name="Hildebrand F."/>
            <person name="Pallen M.J."/>
        </authorList>
    </citation>
    <scope>NUCLEOTIDE SEQUENCE</scope>
    <source>
        <strain evidence="5">CHK179-7159</strain>
    </source>
</reference>
<name>A0A9D2L0I2_9FIRM</name>
<feature type="domain" description="Glycoside hydrolase family 42 N-terminal" evidence="4">
    <location>
        <begin position="40"/>
        <end position="221"/>
    </location>
</feature>
<comment type="caution">
    <text evidence="5">The sequence shown here is derived from an EMBL/GenBank/DDBJ whole genome shotgun (WGS) entry which is preliminary data.</text>
</comment>
<dbReference type="EC" id="3.2.1.23" evidence="5"/>
<proteinExistence type="predicted"/>
<dbReference type="Proteomes" id="UP000886858">
    <property type="component" value="Unassembled WGS sequence"/>
</dbReference>
<evidence type="ECO:0000256" key="2">
    <source>
        <dbReference type="ARBA" id="ARBA00023295"/>
    </source>
</evidence>
<dbReference type="EMBL" id="DWYY01000110">
    <property type="protein sequence ID" value="HJA93419.1"/>
    <property type="molecule type" value="Genomic_DNA"/>
</dbReference>